<dbReference type="OrthoDB" id="10017160at2759"/>
<gene>
    <name evidence="1" type="ORF">EVAR_90355_1</name>
</gene>
<protein>
    <submittedName>
        <fullName evidence="1">Uncharacterized protein</fullName>
    </submittedName>
</protein>
<dbReference type="EMBL" id="BGZK01001136">
    <property type="protein sequence ID" value="GBP72172.1"/>
    <property type="molecule type" value="Genomic_DNA"/>
</dbReference>
<accession>A0A4C1YBC4</accession>
<comment type="caution">
    <text evidence="1">The sequence shown here is derived from an EMBL/GenBank/DDBJ whole genome shotgun (WGS) entry which is preliminary data.</text>
</comment>
<reference evidence="1 2" key="1">
    <citation type="journal article" date="2019" name="Commun. Biol.">
        <title>The bagworm genome reveals a unique fibroin gene that provides high tensile strength.</title>
        <authorList>
            <person name="Kono N."/>
            <person name="Nakamura H."/>
            <person name="Ohtoshi R."/>
            <person name="Tomita M."/>
            <person name="Numata K."/>
            <person name="Arakawa K."/>
        </authorList>
    </citation>
    <scope>NUCLEOTIDE SEQUENCE [LARGE SCALE GENOMIC DNA]</scope>
</reference>
<dbReference type="Proteomes" id="UP000299102">
    <property type="component" value="Unassembled WGS sequence"/>
</dbReference>
<evidence type="ECO:0000313" key="2">
    <source>
        <dbReference type="Proteomes" id="UP000299102"/>
    </source>
</evidence>
<name>A0A4C1YBC4_EUMVA</name>
<evidence type="ECO:0000313" key="1">
    <source>
        <dbReference type="EMBL" id="GBP72172.1"/>
    </source>
</evidence>
<proteinExistence type="predicted"/>
<sequence length="254" mass="28611">MKFHPLPVFNDFKCPRSNLIDDLSEGRPSSVEDNVSAVRLMIETGKRVTYHQIRTSLGSGISHHQQGGRLCCARTTGRQMLAALVSTGFRCEFSHYPRSRSGGRRLRGAASAGDGRWPEIFPPVHSSIVTYLYGRRALGIAGFKRASPRRDRYTRWIYKFSYFYTYTLFVCVRKFSSTEYPDMLTRAIRRVLQLKPVWVLCEPAVSRKDLDHEIEGLDLNPSMLGGREMGVVSDRCHSATTTSGSMAQHAPGDT</sequence>
<organism evidence="1 2">
    <name type="scientific">Eumeta variegata</name>
    <name type="common">Bagworm moth</name>
    <name type="synonym">Eumeta japonica</name>
    <dbReference type="NCBI Taxonomy" id="151549"/>
    <lineage>
        <taxon>Eukaryota</taxon>
        <taxon>Metazoa</taxon>
        <taxon>Ecdysozoa</taxon>
        <taxon>Arthropoda</taxon>
        <taxon>Hexapoda</taxon>
        <taxon>Insecta</taxon>
        <taxon>Pterygota</taxon>
        <taxon>Neoptera</taxon>
        <taxon>Endopterygota</taxon>
        <taxon>Lepidoptera</taxon>
        <taxon>Glossata</taxon>
        <taxon>Ditrysia</taxon>
        <taxon>Tineoidea</taxon>
        <taxon>Psychidae</taxon>
        <taxon>Oiketicinae</taxon>
        <taxon>Eumeta</taxon>
    </lineage>
</organism>
<dbReference type="AlphaFoldDB" id="A0A4C1YBC4"/>
<keyword evidence="2" id="KW-1185">Reference proteome</keyword>